<proteinExistence type="predicted"/>
<reference evidence="2" key="1">
    <citation type="journal article" date="2019" name="Int. J. Syst. Evol. Microbiol.">
        <title>The Global Catalogue of Microorganisms (GCM) 10K type strain sequencing project: providing services to taxonomists for standard genome sequencing and annotation.</title>
        <authorList>
            <consortium name="The Broad Institute Genomics Platform"/>
            <consortium name="The Broad Institute Genome Sequencing Center for Infectious Disease"/>
            <person name="Wu L."/>
            <person name="Ma J."/>
        </authorList>
    </citation>
    <scope>NUCLEOTIDE SEQUENCE [LARGE SCALE GENOMIC DNA]</scope>
    <source>
        <strain evidence="2">GH52</strain>
    </source>
</reference>
<accession>A0ABW4YNL5</accession>
<protein>
    <submittedName>
        <fullName evidence="1">Uncharacterized protein</fullName>
    </submittedName>
</protein>
<dbReference type="RefSeq" id="WP_377774402.1">
    <property type="nucleotide sequence ID" value="NZ_JBHUHO010000039.1"/>
</dbReference>
<sequence>MMTFMLIGCSNSASDWAFNFVVYQNNIYNVSNQTLDHVEQQLGEIDKLVTKEATYNYKRTFSNKYPVGTKIFKISNIDISKSIAIEIGEGTYLQADNQGEYGK</sequence>
<evidence type="ECO:0000313" key="1">
    <source>
        <dbReference type="EMBL" id="MFD2117340.1"/>
    </source>
</evidence>
<gene>
    <name evidence="1" type="ORF">ACFSJH_16545</name>
</gene>
<evidence type="ECO:0000313" key="2">
    <source>
        <dbReference type="Proteomes" id="UP001597362"/>
    </source>
</evidence>
<comment type="caution">
    <text evidence="1">The sequence shown here is derived from an EMBL/GenBank/DDBJ whole genome shotgun (WGS) entry which is preliminary data.</text>
</comment>
<dbReference type="EMBL" id="JBHUHO010000039">
    <property type="protein sequence ID" value="MFD2117340.1"/>
    <property type="molecule type" value="Genomic_DNA"/>
</dbReference>
<dbReference type="Proteomes" id="UP001597362">
    <property type="component" value="Unassembled WGS sequence"/>
</dbReference>
<keyword evidence="2" id="KW-1185">Reference proteome</keyword>
<organism evidence="1 2">
    <name type="scientific">Paenibacillus yanchengensis</name>
    <dbReference type="NCBI Taxonomy" id="2035833"/>
    <lineage>
        <taxon>Bacteria</taxon>
        <taxon>Bacillati</taxon>
        <taxon>Bacillota</taxon>
        <taxon>Bacilli</taxon>
        <taxon>Bacillales</taxon>
        <taxon>Paenibacillaceae</taxon>
        <taxon>Paenibacillus</taxon>
    </lineage>
</organism>
<name>A0ABW4YNL5_9BACL</name>